<comment type="caution">
    <text evidence="1">The sequence shown here is derived from an EMBL/GenBank/DDBJ whole genome shotgun (WGS) entry which is preliminary data.</text>
</comment>
<dbReference type="OrthoDB" id="3418622at2"/>
<organism evidence="1 2">
    <name type="scientific">Glutamicibacter uratoxydans</name>
    <name type="common">Arthrobacter uratoxydans</name>
    <dbReference type="NCBI Taxonomy" id="43667"/>
    <lineage>
        <taxon>Bacteria</taxon>
        <taxon>Bacillati</taxon>
        <taxon>Actinomycetota</taxon>
        <taxon>Actinomycetes</taxon>
        <taxon>Micrococcales</taxon>
        <taxon>Micrococcaceae</taxon>
        <taxon>Glutamicibacter</taxon>
    </lineage>
</organism>
<reference evidence="1 2" key="1">
    <citation type="submission" date="2019-06" db="EMBL/GenBank/DDBJ databases">
        <title>Whole genome shotgun sequence of Glutamicibacter uratoxydans NBRC 15515.</title>
        <authorList>
            <person name="Hosoyama A."/>
            <person name="Uohara A."/>
            <person name="Ohji S."/>
            <person name="Ichikawa N."/>
        </authorList>
    </citation>
    <scope>NUCLEOTIDE SEQUENCE [LARGE SCALE GENOMIC DNA]</scope>
    <source>
        <strain evidence="1 2">NBRC 15515</strain>
    </source>
</reference>
<proteinExistence type="predicted"/>
<dbReference type="RefSeq" id="WP_141363522.1">
    <property type="nucleotide sequence ID" value="NZ_BAAAJL010000003.1"/>
</dbReference>
<sequence length="236" mass="27180">MFSSILDDVVQMANLQSWEFYEFHFGAARLKHYLNECGGHQNQAILLFNWNSDISAAFWESLGHLEVGLRNAIDRQMSARHTAKGRTGHWIFDDARELGRDAGRSPRRHAYPFIDIDAAMSRVRKNRMPMDSGQVISEISFGFWHQMVSKSQMFLWPDLAAAFPYMKGRSQTQVSTKVGELRNLRNRIGHHHRIWASDLEKKFDDLVALAGYIDPNFGQWIKNGSPVPHLLLEQPK</sequence>
<evidence type="ECO:0000313" key="2">
    <source>
        <dbReference type="Proteomes" id="UP000316612"/>
    </source>
</evidence>
<dbReference type="AlphaFoldDB" id="A0A4Y4DR07"/>
<name>A0A4Y4DR07_GLUUR</name>
<evidence type="ECO:0008006" key="3">
    <source>
        <dbReference type="Google" id="ProtNLM"/>
    </source>
</evidence>
<protein>
    <recommendedName>
        <fullName evidence="3">Abi-like protein</fullName>
    </recommendedName>
</protein>
<gene>
    <name evidence="1" type="ORF">AUR04nite_14920</name>
</gene>
<dbReference type="Proteomes" id="UP000316612">
    <property type="component" value="Unassembled WGS sequence"/>
</dbReference>
<keyword evidence="2" id="KW-1185">Reference proteome</keyword>
<evidence type="ECO:0000313" key="1">
    <source>
        <dbReference type="EMBL" id="GED05960.1"/>
    </source>
</evidence>
<dbReference type="EMBL" id="BJNY01000007">
    <property type="protein sequence ID" value="GED05960.1"/>
    <property type="molecule type" value="Genomic_DNA"/>
</dbReference>
<accession>A0A4Y4DR07</accession>